<dbReference type="InterPro" id="IPR027417">
    <property type="entry name" value="P-loop_NTPase"/>
</dbReference>
<dbReference type="InterPro" id="IPR009928">
    <property type="entry name" value="DnaI_N"/>
</dbReference>
<dbReference type="Pfam" id="PF01695">
    <property type="entry name" value="IstB_IS21"/>
    <property type="match status" value="1"/>
</dbReference>
<keyword evidence="3" id="KW-1185">Reference proteome</keyword>
<dbReference type="PANTHER" id="PTHR30050">
    <property type="entry name" value="CHROMOSOMAL REPLICATION INITIATOR PROTEIN DNAA"/>
    <property type="match status" value="1"/>
</dbReference>
<dbReference type="InterPro" id="IPR002611">
    <property type="entry name" value="IstB_ATP-bd"/>
</dbReference>
<dbReference type="SMART" id="SM00382">
    <property type="entry name" value="AAA"/>
    <property type="match status" value="1"/>
</dbReference>
<name>A0ABT1WP76_9LACT</name>
<comment type="caution">
    <text evidence="2">The sequence shown here is derived from an EMBL/GenBank/DDBJ whole genome shotgun (WGS) entry which is preliminary data.</text>
</comment>
<gene>
    <name evidence="2" type="primary">dnaI</name>
    <name evidence="2" type="ORF">NPA36_05670</name>
</gene>
<reference evidence="2" key="1">
    <citation type="submission" date="2022-07" db="EMBL/GenBank/DDBJ databases">
        <authorList>
            <person name="Jung M.-Y."/>
            <person name="Lee M."/>
        </authorList>
    </citation>
    <scope>NUCLEOTIDE SEQUENCE</scope>
    <source>
        <strain evidence="2">S8</strain>
    </source>
</reference>
<dbReference type="CDD" id="cd00009">
    <property type="entry name" value="AAA"/>
    <property type="match status" value="1"/>
</dbReference>
<protein>
    <submittedName>
        <fullName evidence="2">Primosomal protein DnaI</fullName>
    </submittedName>
</protein>
<feature type="domain" description="AAA+ ATPase" evidence="1">
    <location>
        <begin position="159"/>
        <end position="280"/>
    </location>
</feature>
<reference evidence="2" key="2">
    <citation type="journal article" date="2023" name="Curr. Microbiol.">
        <title>Granulicatella seriolae sp. nov., a Novel Facultative Anaerobe Isolated from Yellowtail Marine Fish.</title>
        <authorList>
            <person name="Lee M."/>
            <person name="Choi Y.J."/>
            <person name="Farooq A."/>
            <person name="Jeong J.B."/>
            <person name="Jung M.Y."/>
        </authorList>
    </citation>
    <scope>NUCLEOTIDE SEQUENCE</scope>
    <source>
        <strain evidence="2">S8</strain>
    </source>
</reference>
<dbReference type="Proteomes" id="UP001059480">
    <property type="component" value="Unassembled WGS sequence"/>
</dbReference>
<evidence type="ECO:0000259" key="1">
    <source>
        <dbReference type="SMART" id="SM00382"/>
    </source>
</evidence>
<dbReference type="EMBL" id="JANHNZ010000004">
    <property type="protein sequence ID" value="MCQ9210034.1"/>
    <property type="molecule type" value="Genomic_DNA"/>
</dbReference>
<dbReference type="Gene3D" id="3.40.50.300">
    <property type="entry name" value="P-loop containing nucleotide triphosphate hydrolases"/>
    <property type="match status" value="1"/>
</dbReference>
<evidence type="ECO:0000313" key="2">
    <source>
        <dbReference type="EMBL" id="MCQ9210034.1"/>
    </source>
</evidence>
<dbReference type="NCBIfam" id="NF006505">
    <property type="entry name" value="PRK08939.1"/>
    <property type="match status" value="1"/>
</dbReference>
<sequence>MDKLNTVKNQFQQFLKDPEHQKRYQEIIEKTMNDKDIQTFIDLHSHQLTKEMIEKSYAKFNEFILERDARKNGQEVKSPGMEPVLVINVGFVDVIYKPTEAYLQQKKERELRSRVQAMNMPKNIQQARFSELAVTAKREEVVGLALNFIEAHVSEPKKFHKGIYIVGPFGVGKTYLLGAIANELAQNGLITTLVHVPSLSSEMKNAIGEGGLSDKLDAIKKAPILILDDIGAESSSSWFRDEILGVILQYRMQQELPTFFSSNFTIAELEEHLRISQRGEDEGLKAKRIIERIKFLSTEVYLDGENRRN</sequence>
<organism evidence="2 3">
    <name type="scientific">Granulicatella seriolae</name>
    <dbReference type="NCBI Taxonomy" id="2967226"/>
    <lineage>
        <taxon>Bacteria</taxon>
        <taxon>Bacillati</taxon>
        <taxon>Bacillota</taxon>
        <taxon>Bacilli</taxon>
        <taxon>Lactobacillales</taxon>
        <taxon>Carnobacteriaceae</taxon>
        <taxon>Granulicatella</taxon>
    </lineage>
</organism>
<accession>A0ABT1WP76</accession>
<evidence type="ECO:0000313" key="3">
    <source>
        <dbReference type="Proteomes" id="UP001059480"/>
    </source>
</evidence>
<dbReference type="InterPro" id="IPR003593">
    <property type="entry name" value="AAA+_ATPase"/>
</dbReference>
<dbReference type="RefSeq" id="WP_256945150.1">
    <property type="nucleotide sequence ID" value="NZ_JANHNZ010000004.1"/>
</dbReference>
<dbReference type="PANTHER" id="PTHR30050:SF8">
    <property type="entry name" value="PRIMOSOMAL PROTEIN DNAI"/>
    <property type="match status" value="1"/>
</dbReference>
<dbReference type="Pfam" id="PF07319">
    <property type="entry name" value="DnaI_N"/>
    <property type="match status" value="1"/>
</dbReference>
<dbReference type="SUPFAM" id="SSF52540">
    <property type="entry name" value="P-loop containing nucleoside triphosphate hydrolases"/>
    <property type="match status" value="1"/>
</dbReference>
<proteinExistence type="predicted"/>
<reference evidence="2" key="3">
    <citation type="journal article" date="2023" name="Microbiol. Resour. Announc.">
        <title>Draft Genome Sequence of Granulicatella sp. Strain S8, Isolated from a Marine Fish, Seriola quinqueradiata.</title>
        <authorList>
            <person name="Lee M."/>
            <person name="Farooq A."/>
            <person name="Jeong J.B."/>
            <person name="Jung M.Y."/>
        </authorList>
    </citation>
    <scope>NUCLEOTIDE SEQUENCE</scope>
    <source>
        <strain evidence="2">S8</strain>
    </source>
</reference>